<proteinExistence type="predicted"/>
<dbReference type="PANTHER" id="PTHR43283">
    <property type="entry name" value="BETA-LACTAMASE-RELATED"/>
    <property type="match status" value="1"/>
</dbReference>
<evidence type="ECO:0000313" key="2">
    <source>
        <dbReference type="EMBL" id="TCV94525.1"/>
    </source>
</evidence>
<feature type="domain" description="Beta-lactamase-related" evidence="1">
    <location>
        <begin position="41"/>
        <end position="371"/>
    </location>
</feature>
<dbReference type="InterPro" id="IPR012338">
    <property type="entry name" value="Beta-lactam/transpept-like"/>
</dbReference>
<dbReference type="PANTHER" id="PTHR43283:SF18">
    <property type="match status" value="1"/>
</dbReference>
<sequence>MSREEIDMLRRTLTVLFGILVAGCATHPVATSHTRLRGADLDRRIARLMEAANVPGLGVAIIENGRVTSVKAYGKRDVEKGLPLQTDTIMYAASLTKAAFGYATMTLVDEGRLDPDGTIDKDLPKPLPSYEKYADLSNDPRWKSLTPAILLSHRSGFANFRFWQPGKDYDPNGKLQFYFDPGTRFAYSGEGINLLQFVLENGKHIDVDTLMRERLFVRFDMRRTSMTWRDAFAANVAIGYDENGKALGHKQRGSVRAAGSMDTTVADYANLLAGMVRGEGLSDAAHKRWLTPAVRIRSVRQFPTIGLPDSSDNDGISLGYALGVGTFTSPQGKAFFKEGHDDGTNNVAVCIEGSKNCVLLMSNSSNGEKIFAYLIDDVLGKTCFPWYWDSYIPYDHPEWRTAKPVVNAHPACTL</sequence>
<dbReference type="Gene3D" id="3.40.710.10">
    <property type="entry name" value="DD-peptidase/beta-lactamase superfamily"/>
    <property type="match status" value="1"/>
</dbReference>
<dbReference type="PROSITE" id="PS51257">
    <property type="entry name" value="PROKAR_LIPOPROTEIN"/>
    <property type="match status" value="1"/>
</dbReference>
<evidence type="ECO:0000259" key="1">
    <source>
        <dbReference type="Pfam" id="PF00144"/>
    </source>
</evidence>
<organism evidence="2 3">
    <name type="scientific">Luteibacter rhizovicinus</name>
    <dbReference type="NCBI Taxonomy" id="242606"/>
    <lineage>
        <taxon>Bacteria</taxon>
        <taxon>Pseudomonadati</taxon>
        <taxon>Pseudomonadota</taxon>
        <taxon>Gammaproteobacteria</taxon>
        <taxon>Lysobacterales</taxon>
        <taxon>Rhodanobacteraceae</taxon>
        <taxon>Luteibacter</taxon>
    </lineage>
</organism>
<comment type="caution">
    <text evidence="2">The sequence shown here is derived from an EMBL/GenBank/DDBJ whole genome shotgun (WGS) entry which is preliminary data.</text>
</comment>
<gene>
    <name evidence="2" type="ORF">EC912_1038</name>
</gene>
<dbReference type="InterPro" id="IPR001466">
    <property type="entry name" value="Beta-lactam-related"/>
</dbReference>
<dbReference type="Pfam" id="PF00144">
    <property type="entry name" value="Beta-lactamase"/>
    <property type="match status" value="1"/>
</dbReference>
<dbReference type="InterPro" id="IPR050789">
    <property type="entry name" value="Diverse_Enzym_Activities"/>
</dbReference>
<evidence type="ECO:0000313" key="3">
    <source>
        <dbReference type="Proteomes" id="UP000295645"/>
    </source>
</evidence>
<dbReference type="OrthoDB" id="119951at2"/>
<accession>A0A4R3YNS6</accession>
<dbReference type="Proteomes" id="UP000295645">
    <property type="component" value="Unassembled WGS sequence"/>
</dbReference>
<reference evidence="2 3" key="1">
    <citation type="submission" date="2019-03" db="EMBL/GenBank/DDBJ databases">
        <title>Above-ground endophytic microbial communities from plants in different locations in the United States.</title>
        <authorList>
            <person name="Frank C."/>
        </authorList>
    </citation>
    <scope>NUCLEOTIDE SEQUENCE [LARGE SCALE GENOMIC DNA]</scope>
    <source>
        <strain evidence="2 3">LP_13_YM</strain>
    </source>
</reference>
<dbReference type="AlphaFoldDB" id="A0A4R3YNS6"/>
<protein>
    <submittedName>
        <fullName evidence="2">CubicO group peptidase (Beta-lactamase class C family)</fullName>
    </submittedName>
</protein>
<dbReference type="EMBL" id="SMCS01000003">
    <property type="protein sequence ID" value="TCV94525.1"/>
    <property type="molecule type" value="Genomic_DNA"/>
</dbReference>
<dbReference type="SUPFAM" id="SSF56601">
    <property type="entry name" value="beta-lactamase/transpeptidase-like"/>
    <property type="match status" value="1"/>
</dbReference>
<keyword evidence="3" id="KW-1185">Reference proteome</keyword>
<name>A0A4R3YNS6_9GAMM</name>